<proteinExistence type="predicted"/>
<dbReference type="OrthoDB" id="6371942at2759"/>
<feature type="domain" description="Transposable element P transposase-like RNase H C-terminal" evidence="1">
    <location>
        <begin position="17"/>
        <end position="42"/>
    </location>
</feature>
<comment type="caution">
    <text evidence="2">The sequence shown here is derived from an EMBL/GenBank/DDBJ whole genome shotgun (WGS) entry which is preliminary data.</text>
</comment>
<dbReference type="InterPro" id="IPR048367">
    <property type="entry name" value="TNP-like_RNaseH_C"/>
</dbReference>
<evidence type="ECO:0000259" key="1">
    <source>
        <dbReference type="Pfam" id="PF21789"/>
    </source>
</evidence>
<dbReference type="EMBL" id="VUJU01005109">
    <property type="protein sequence ID" value="KAF0752258.1"/>
    <property type="molecule type" value="Genomic_DNA"/>
</dbReference>
<dbReference type="AlphaFoldDB" id="A0A6G0YAN6"/>
<name>A0A6G0YAN6_APHCR</name>
<accession>A0A6G0YAN6</accession>
<evidence type="ECO:0000313" key="2">
    <source>
        <dbReference type="EMBL" id="KAF0752258.1"/>
    </source>
</evidence>
<dbReference type="Pfam" id="PF21789">
    <property type="entry name" value="TNP-like_RNaseH_C"/>
    <property type="match status" value="1"/>
</dbReference>
<organism evidence="2 3">
    <name type="scientific">Aphis craccivora</name>
    <name type="common">Cowpea aphid</name>
    <dbReference type="NCBI Taxonomy" id="307492"/>
    <lineage>
        <taxon>Eukaryota</taxon>
        <taxon>Metazoa</taxon>
        <taxon>Ecdysozoa</taxon>
        <taxon>Arthropoda</taxon>
        <taxon>Hexapoda</taxon>
        <taxon>Insecta</taxon>
        <taxon>Pterygota</taxon>
        <taxon>Neoptera</taxon>
        <taxon>Paraneoptera</taxon>
        <taxon>Hemiptera</taxon>
        <taxon>Sternorrhyncha</taxon>
        <taxon>Aphidomorpha</taxon>
        <taxon>Aphidoidea</taxon>
        <taxon>Aphididae</taxon>
        <taxon>Aphidini</taxon>
        <taxon>Aphis</taxon>
        <taxon>Aphis</taxon>
    </lineage>
</organism>
<gene>
    <name evidence="2" type="ORF">FWK35_00021423</name>
</gene>
<evidence type="ECO:0000313" key="3">
    <source>
        <dbReference type="Proteomes" id="UP000478052"/>
    </source>
</evidence>
<protein>
    <recommendedName>
        <fullName evidence="1">Transposable element P transposase-like RNase H C-terminal domain-containing protein</fullName>
    </recommendedName>
</protein>
<sequence>MDYLLYNFYFMYVLTAKLNQDCLKKSFGIIRQVAGPNDHPSIQYTLTFLQLYSMLSVYLPT</sequence>
<dbReference type="Proteomes" id="UP000478052">
    <property type="component" value="Unassembled WGS sequence"/>
</dbReference>
<reference evidence="2 3" key="1">
    <citation type="submission" date="2019-08" db="EMBL/GenBank/DDBJ databases">
        <title>Whole genome of Aphis craccivora.</title>
        <authorList>
            <person name="Voronova N.V."/>
            <person name="Shulinski R.S."/>
            <person name="Bandarenka Y.V."/>
            <person name="Zhorov D.G."/>
            <person name="Warner D."/>
        </authorList>
    </citation>
    <scope>NUCLEOTIDE SEQUENCE [LARGE SCALE GENOMIC DNA]</scope>
    <source>
        <strain evidence="2">180601</strain>
        <tissue evidence="2">Whole Body</tissue>
    </source>
</reference>
<keyword evidence="3" id="KW-1185">Reference proteome</keyword>